<comment type="caution">
    <text evidence="2">The sequence shown here is derived from an EMBL/GenBank/DDBJ whole genome shotgun (WGS) entry which is preliminary data.</text>
</comment>
<accession>A0AAP2D4Z7</accession>
<dbReference type="CDD" id="cd02440">
    <property type="entry name" value="AdoMet_MTases"/>
    <property type="match status" value="1"/>
</dbReference>
<feature type="domain" description="Methyltransferase" evidence="1">
    <location>
        <begin position="45"/>
        <end position="139"/>
    </location>
</feature>
<dbReference type="Pfam" id="PF13649">
    <property type="entry name" value="Methyltransf_25"/>
    <property type="match status" value="1"/>
</dbReference>
<dbReference type="InterPro" id="IPR041698">
    <property type="entry name" value="Methyltransf_25"/>
</dbReference>
<evidence type="ECO:0000313" key="2">
    <source>
        <dbReference type="EMBL" id="MBT1685413.1"/>
    </source>
</evidence>
<keyword evidence="3" id="KW-1185">Reference proteome</keyword>
<keyword evidence="2" id="KW-0808">Transferase</keyword>
<dbReference type="AlphaFoldDB" id="A0AAP2D4Z7"/>
<dbReference type="RefSeq" id="WP_254088660.1">
    <property type="nucleotide sequence ID" value="NZ_JAHESC010000002.1"/>
</dbReference>
<keyword evidence="2" id="KW-0489">Methyltransferase</keyword>
<organism evidence="2 3">
    <name type="scientific">Dawidia soli</name>
    <dbReference type="NCBI Taxonomy" id="2782352"/>
    <lineage>
        <taxon>Bacteria</taxon>
        <taxon>Pseudomonadati</taxon>
        <taxon>Bacteroidota</taxon>
        <taxon>Cytophagia</taxon>
        <taxon>Cytophagales</taxon>
        <taxon>Chryseotaleaceae</taxon>
        <taxon>Dawidia</taxon>
    </lineage>
</organism>
<dbReference type="Proteomes" id="UP001319180">
    <property type="component" value="Unassembled WGS sequence"/>
</dbReference>
<sequence>MSDRTVNDFNHIASVYDTLASLVFGKNLTQSQHHFLHVIPESATVLIVGGGSGELLQTLLREKPHCRVVYVDASEKMIGLARQRVQNSPRVTFLCGTEEVQMPLRAFTVIITNFYLDLFTQQSLCRITARLRSLLAPEGLWLVTDFVRPKRRWQKLLLKTMYLFFRIVSNIEASNISDWEEMVRSTGLFCQAKELFYKGMIQGVVFRDAISPLHSPADSGRHR</sequence>
<dbReference type="EMBL" id="JAHESC010000002">
    <property type="protein sequence ID" value="MBT1685413.1"/>
    <property type="molecule type" value="Genomic_DNA"/>
</dbReference>
<name>A0AAP2D4Z7_9BACT</name>
<dbReference type="InterPro" id="IPR029063">
    <property type="entry name" value="SAM-dependent_MTases_sf"/>
</dbReference>
<dbReference type="SUPFAM" id="SSF53335">
    <property type="entry name" value="S-adenosyl-L-methionine-dependent methyltransferases"/>
    <property type="match status" value="1"/>
</dbReference>
<dbReference type="GO" id="GO:0032259">
    <property type="term" value="P:methylation"/>
    <property type="evidence" value="ECO:0007669"/>
    <property type="project" value="UniProtKB-KW"/>
</dbReference>
<gene>
    <name evidence="2" type="ORF">KK078_02535</name>
</gene>
<dbReference type="Gene3D" id="3.40.50.150">
    <property type="entry name" value="Vaccinia Virus protein VP39"/>
    <property type="match status" value="1"/>
</dbReference>
<proteinExistence type="predicted"/>
<evidence type="ECO:0000313" key="3">
    <source>
        <dbReference type="Proteomes" id="UP001319180"/>
    </source>
</evidence>
<dbReference type="GO" id="GO:0008168">
    <property type="term" value="F:methyltransferase activity"/>
    <property type="evidence" value="ECO:0007669"/>
    <property type="project" value="UniProtKB-KW"/>
</dbReference>
<reference evidence="2 3" key="1">
    <citation type="submission" date="2021-05" db="EMBL/GenBank/DDBJ databases">
        <title>A Polyphasic approach of four new species of the genus Ohtaekwangia: Ohtaekwangia histidinii sp. nov., Ohtaekwangia cretensis sp. nov., Ohtaekwangia indiensis sp. nov., Ohtaekwangia reichenbachii sp. nov. from diverse environment.</title>
        <authorList>
            <person name="Octaviana S."/>
        </authorList>
    </citation>
    <scope>NUCLEOTIDE SEQUENCE [LARGE SCALE GENOMIC DNA]</scope>
    <source>
        <strain evidence="2 3">PWU37</strain>
    </source>
</reference>
<protein>
    <submittedName>
        <fullName evidence="2">Class I SAM-dependent methyltransferase</fullName>
    </submittedName>
</protein>
<evidence type="ECO:0000259" key="1">
    <source>
        <dbReference type="Pfam" id="PF13649"/>
    </source>
</evidence>